<dbReference type="EMBL" id="MIGC01003197">
    <property type="protein sequence ID" value="PHJ19819.1"/>
    <property type="molecule type" value="Genomic_DNA"/>
</dbReference>
<evidence type="ECO:0000256" key="3">
    <source>
        <dbReference type="SAM" id="SignalP"/>
    </source>
</evidence>
<feature type="chain" id="PRO_5012790353" description="Transmembrane protein" evidence="3">
    <location>
        <begin position="25"/>
        <end position="407"/>
    </location>
</feature>
<dbReference type="AlphaFoldDB" id="A0A2C6KS37"/>
<feature type="transmembrane region" description="Helical" evidence="2">
    <location>
        <begin position="201"/>
        <end position="225"/>
    </location>
</feature>
<dbReference type="GeneID" id="94429724"/>
<feature type="region of interest" description="Disordered" evidence="1">
    <location>
        <begin position="33"/>
        <end position="88"/>
    </location>
</feature>
<reference evidence="4 5" key="1">
    <citation type="journal article" date="2017" name="Int. J. Parasitol.">
        <title>The genome of the protozoan parasite Cystoisospora suis and a reverse vaccinology approach to identify vaccine candidates.</title>
        <authorList>
            <person name="Palmieri N."/>
            <person name="Shrestha A."/>
            <person name="Ruttkowski B."/>
            <person name="Beck T."/>
            <person name="Vogl C."/>
            <person name="Tomley F."/>
            <person name="Blake D.P."/>
            <person name="Joachim A."/>
        </authorList>
    </citation>
    <scope>NUCLEOTIDE SEQUENCE [LARGE SCALE GENOMIC DNA]</scope>
    <source>
        <strain evidence="4 5">Wien I</strain>
    </source>
</reference>
<protein>
    <recommendedName>
        <fullName evidence="6">Transmembrane protein</fullName>
    </recommendedName>
</protein>
<evidence type="ECO:0000313" key="5">
    <source>
        <dbReference type="Proteomes" id="UP000221165"/>
    </source>
</evidence>
<accession>A0A2C6KS37</accession>
<dbReference type="RefSeq" id="XP_067921512.1">
    <property type="nucleotide sequence ID" value="XM_068066513.1"/>
</dbReference>
<evidence type="ECO:0000256" key="1">
    <source>
        <dbReference type="SAM" id="MobiDB-lite"/>
    </source>
</evidence>
<sequence length="407" mass="45768">MTRFLISAAWGLWFFLSFRYFVHAESNLRRTSDEKISENSSGVEDAQVGAVPPSGAQDFKDEDAQERQQAILQGKAHQKHPAAGQRRSSFSFDSFRKRSGVGRPKLLLTVSVVLVGLVLLFSLRQLGELLWKCLAERDGVSKLYDGSTPRSLSRSTNTSDDLECGRLLADLNDGGFGRVSGLRRPALGDVLRRLVRHRRQVLFAMIVVISVLAILFLPSLSHWWWRQQPGISPPEERPTPKRVVGYRSFSATGQTKDVWSIGKKWVTRDGTVDGVDHPVSVFYRGVEYRIYFSEELERVLKEEGTLEAVRDALSSGPQLEYPRLTDALVWGALSGTPSVVVYSSRDEVENPDVMRAPYDAYLPRGIFGIHVGYGQPEENAEEAYSHLRQIFETLSILIHEEMRNEGA</sequence>
<keyword evidence="2" id="KW-1133">Transmembrane helix</keyword>
<feature type="transmembrane region" description="Helical" evidence="2">
    <location>
        <begin position="106"/>
        <end position="123"/>
    </location>
</feature>
<gene>
    <name evidence="4" type="ORF">CSUI_006350</name>
</gene>
<dbReference type="Proteomes" id="UP000221165">
    <property type="component" value="Unassembled WGS sequence"/>
</dbReference>
<keyword evidence="5" id="KW-1185">Reference proteome</keyword>
<keyword evidence="2" id="KW-0812">Transmembrane</keyword>
<keyword evidence="2" id="KW-0472">Membrane</keyword>
<evidence type="ECO:0000256" key="2">
    <source>
        <dbReference type="SAM" id="Phobius"/>
    </source>
</evidence>
<organism evidence="4 5">
    <name type="scientific">Cystoisospora suis</name>
    <dbReference type="NCBI Taxonomy" id="483139"/>
    <lineage>
        <taxon>Eukaryota</taxon>
        <taxon>Sar</taxon>
        <taxon>Alveolata</taxon>
        <taxon>Apicomplexa</taxon>
        <taxon>Conoidasida</taxon>
        <taxon>Coccidia</taxon>
        <taxon>Eucoccidiorida</taxon>
        <taxon>Eimeriorina</taxon>
        <taxon>Sarcocystidae</taxon>
        <taxon>Cystoisospora</taxon>
    </lineage>
</organism>
<keyword evidence="3" id="KW-0732">Signal</keyword>
<evidence type="ECO:0008006" key="6">
    <source>
        <dbReference type="Google" id="ProtNLM"/>
    </source>
</evidence>
<proteinExistence type="predicted"/>
<comment type="caution">
    <text evidence="4">The sequence shown here is derived from an EMBL/GenBank/DDBJ whole genome shotgun (WGS) entry which is preliminary data.</text>
</comment>
<evidence type="ECO:0000313" key="4">
    <source>
        <dbReference type="EMBL" id="PHJ19819.1"/>
    </source>
</evidence>
<feature type="signal peptide" evidence="3">
    <location>
        <begin position="1"/>
        <end position="24"/>
    </location>
</feature>
<name>A0A2C6KS37_9APIC</name>
<dbReference type="VEuPathDB" id="ToxoDB:CSUI_006350"/>